<dbReference type="PANTHER" id="PTHR32133">
    <property type="entry name" value="OS07G0120400 PROTEIN"/>
    <property type="match status" value="1"/>
</dbReference>
<sequence>MALPEELVEEVLLRFPPAEPAMLVRAALVSKPWYRIVSAPRFRRRFREFHRTPPVLALFCNFRDQDGEYVTRVAPTSRSSPLRAVQVYWRALDARHGRVLLRGMTSPTDSHPGEAGRHLLVCDWDPITFGRCLLPPALTECHAAVLCAAGDACDHLDCHGGPFIVVALGPGIEAMWLCVYSSDSGSWSEPIHIAPAPEYGISVKPAALVGNALYFAIDRSRSILRYDLATRETSVMHHLPPESWGRATVLMTMEDGGLGVARADRATARLSLWKMEASPNGDIGWTEIRAIELGNLLPVDALPISSGFVGFAHGIGAFFVEADDGRIFSYVLKTGQVEMVCKGNGFHSVVPYMSFYVPGTYFLGL</sequence>
<dbReference type="EMBL" id="LWDX02062680">
    <property type="protein sequence ID" value="OEL16531.1"/>
    <property type="molecule type" value="Genomic_DNA"/>
</dbReference>
<dbReference type="PROSITE" id="PS50181">
    <property type="entry name" value="FBOX"/>
    <property type="match status" value="1"/>
</dbReference>
<gene>
    <name evidence="2" type="ORF">BAE44_0022449</name>
</gene>
<feature type="domain" description="F-box" evidence="1">
    <location>
        <begin position="1"/>
        <end position="49"/>
    </location>
</feature>
<dbReference type="OrthoDB" id="617766at2759"/>
<keyword evidence="3" id="KW-1185">Reference proteome</keyword>
<evidence type="ECO:0000313" key="2">
    <source>
        <dbReference type="EMBL" id="OEL16531.1"/>
    </source>
</evidence>
<reference evidence="2 3" key="1">
    <citation type="submission" date="2016-09" db="EMBL/GenBank/DDBJ databases">
        <title>The draft genome of Dichanthelium oligosanthes: A C3 panicoid grass species.</title>
        <authorList>
            <person name="Studer A.J."/>
            <person name="Schnable J.C."/>
            <person name="Brutnell T.P."/>
        </authorList>
    </citation>
    <scope>NUCLEOTIDE SEQUENCE [LARGE SCALE GENOMIC DNA]</scope>
    <source>
        <strain evidence="3">cv. Kellogg 1175</strain>
        <tissue evidence="2">Leaf</tissue>
    </source>
</reference>
<dbReference type="InterPro" id="IPR036047">
    <property type="entry name" value="F-box-like_dom_sf"/>
</dbReference>
<dbReference type="SUPFAM" id="SSF81383">
    <property type="entry name" value="F-box domain"/>
    <property type="match status" value="1"/>
</dbReference>
<comment type="caution">
    <text evidence="2">The sequence shown here is derived from an EMBL/GenBank/DDBJ whole genome shotgun (WGS) entry which is preliminary data.</text>
</comment>
<organism evidence="2 3">
    <name type="scientific">Dichanthelium oligosanthes</name>
    <dbReference type="NCBI Taxonomy" id="888268"/>
    <lineage>
        <taxon>Eukaryota</taxon>
        <taxon>Viridiplantae</taxon>
        <taxon>Streptophyta</taxon>
        <taxon>Embryophyta</taxon>
        <taxon>Tracheophyta</taxon>
        <taxon>Spermatophyta</taxon>
        <taxon>Magnoliopsida</taxon>
        <taxon>Liliopsida</taxon>
        <taxon>Poales</taxon>
        <taxon>Poaceae</taxon>
        <taxon>PACMAD clade</taxon>
        <taxon>Panicoideae</taxon>
        <taxon>Panicodae</taxon>
        <taxon>Paniceae</taxon>
        <taxon>Dichantheliinae</taxon>
        <taxon>Dichanthelium</taxon>
    </lineage>
</organism>
<dbReference type="InterPro" id="IPR001810">
    <property type="entry name" value="F-box_dom"/>
</dbReference>
<name>A0A1E5UUK3_9POAL</name>
<evidence type="ECO:0000313" key="3">
    <source>
        <dbReference type="Proteomes" id="UP000095767"/>
    </source>
</evidence>
<dbReference type="AlphaFoldDB" id="A0A1E5UUK3"/>
<dbReference type="PANTHER" id="PTHR32133:SF386">
    <property type="entry name" value="F-BOX DOMAIN-CONTAINING PROTEIN"/>
    <property type="match status" value="1"/>
</dbReference>
<dbReference type="Proteomes" id="UP000095767">
    <property type="component" value="Unassembled WGS sequence"/>
</dbReference>
<evidence type="ECO:0000259" key="1">
    <source>
        <dbReference type="PROSITE" id="PS50181"/>
    </source>
</evidence>
<dbReference type="Pfam" id="PF00646">
    <property type="entry name" value="F-box"/>
    <property type="match status" value="1"/>
</dbReference>
<accession>A0A1E5UUK3</accession>
<dbReference type="SUPFAM" id="SSF82171">
    <property type="entry name" value="DPP6 N-terminal domain-like"/>
    <property type="match status" value="1"/>
</dbReference>
<protein>
    <recommendedName>
        <fullName evidence="1">F-box domain-containing protein</fullName>
    </recommendedName>
</protein>
<proteinExistence type="predicted"/>